<dbReference type="PROSITE" id="PS50893">
    <property type="entry name" value="ABC_TRANSPORTER_2"/>
    <property type="match status" value="2"/>
</dbReference>
<dbReference type="GO" id="GO:0005524">
    <property type="term" value="F:ATP binding"/>
    <property type="evidence" value="ECO:0007669"/>
    <property type="project" value="UniProtKB-KW"/>
</dbReference>
<feature type="compositionally biased region" description="Basic and acidic residues" evidence="4">
    <location>
        <begin position="486"/>
        <end position="496"/>
    </location>
</feature>
<proteinExistence type="predicted"/>
<dbReference type="OrthoDB" id="3239744at2"/>
<dbReference type="Proteomes" id="UP000184295">
    <property type="component" value="Unassembled WGS sequence"/>
</dbReference>
<keyword evidence="2 6" id="KW-0067">ATP-binding</keyword>
<gene>
    <name evidence="6" type="ORF">SAMN02745225_01823</name>
</gene>
<dbReference type="InterPro" id="IPR017871">
    <property type="entry name" value="ABC_transporter-like_CS"/>
</dbReference>
<dbReference type="PANTHER" id="PTHR42855">
    <property type="entry name" value="ABC TRANSPORTER ATP-BINDING SUBUNIT"/>
    <property type="match status" value="1"/>
</dbReference>
<sequence>MAILVDAQKIALSRSDRVLFSDLSVTVTDKDKLGVVGINGTGKSSLLRVLAGQEPPESGKVHRSSDLRVAYLDQAGTLPDKTVAELVGNTWQGQAILDRLGMSRFIERRSTELSGGQAKRVALAAVLLKEADLLILDEPTNHLDLAAITWLESYLAKFNGGVVVVTHDRYLLDKVTTRILELDRGRSYTHEGGYATYLAAVAEREERSLVTEAVRKNLARRELAWLRRGVKARTRKPQARIDAARKLLESKSEPPTRSTALDLTYDTPRLGTKVIEAVEVVFQHNGEDKPLLERFTLRLTPFERLGIVGRNGSGKTTLLELLAGRLRPSQGTIEFGSTVEVGYYTQIETEIDSSLRVIEVVSGHRGTTLSPSDKRLLESFWFGGELPWARVGTLSGGERRRLQLLRVLAQRPNVLLLDEPTNDLDLDTLRSLEEYLEDWPGTLVTVSHDRSFLERITTRVVACQDGKVREISGGLATWLSQAINIKDSDPKGKDPSSSKSRPPQRTKARKSLSTLQFQLSKLDRQIAELTAKRDSMLIQFNEMTDHIALARLGNELTSLQSDLTEVEDRWLKTLEEIEGYGQY</sequence>
<name>A0A1M4WY42_9ACTN</name>
<dbReference type="CDD" id="cd03221">
    <property type="entry name" value="ABCF_EF-3"/>
    <property type="match status" value="2"/>
</dbReference>
<dbReference type="PROSITE" id="PS00211">
    <property type="entry name" value="ABC_TRANSPORTER_1"/>
    <property type="match status" value="2"/>
</dbReference>
<accession>A0A1M4WY42</accession>
<dbReference type="Gene3D" id="3.40.50.300">
    <property type="entry name" value="P-loop containing nucleotide triphosphate hydrolases"/>
    <property type="match status" value="3"/>
</dbReference>
<feature type="domain" description="ABC transporter" evidence="5">
    <location>
        <begin position="275"/>
        <end position="490"/>
    </location>
</feature>
<keyword evidence="7" id="KW-1185">Reference proteome</keyword>
<feature type="domain" description="ABC transporter" evidence="5">
    <location>
        <begin position="5"/>
        <end position="209"/>
    </location>
</feature>
<dbReference type="InterPro" id="IPR032781">
    <property type="entry name" value="ABC_tran_Xtn"/>
</dbReference>
<keyword evidence="1" id="KW-0547">Nucleotide-binding</keyword>
<dbReference type="STRING" id="1121881.SAMN02745225_01823"/>
<dbReference type="AlphaFoldDB" id="A0A1M4WY42"/>
<evidence type="ECO:0000256" key="4">
    <source>
        <dbReference type="SAM" id="MobiDB-lite"/>
    </source>
</evidence>
<dbReference type="SUPFAM" id="SSF52540">
    <property type="entry name" value="P-loop containing nucleoside triphosphate hydrolases"/>
    <property type="match status" value="2"/>
</dbReference>
<dbReference type="EMBL" id="FQUL01000031">
    <property type="protein sequence ID" value="SHE86115.1"/>
    <property type="molecule type" value="Genomic_DNA"/>
</dbReference>
<evidence type="ECO:0000256" key="1">
    <source>
        <dbReference type="ARBA" id="ARBA00022741"/>
    </source>
</evidence>
<feature type="region of interest" description="Disordered" evidence="4">
    <location>
        <begin position="486"/>
        <end position="511"/>
    </location>
</feature>
<dbReference type="Pfam" id="PF00005">
    <property type="entry name" value="ABC_tran"/>
    <property type="match status" value="2"/>
</dbReference>
<dbReference type="SMART" id="SM00382">
    <property type="entry name" value="AAA"/>
    <property type="match status" value="2"/>
</dbReference>
<organism evidence="6 7">
    <name type="scientific">Ferrithrix thermotolerans DSM 19514</name>
    <dbReference type="NCBI Taxonomy" id="1121881"/>
    <lineage>
        <taxon>Bacteria</taxon>
        <taxon>Bacillati</taxon>
        <taxon>Actinomycetota</taxon>
        <taxon>Acidimicrobiia</taxon>
        <taxon>Acidimicrobiales</taxon>
        <taxon>Acidimicrobiaceae</taxon>
        <taxon>Ferrithrix</taxon>
    </lineage>
</organism>
<dbReference type="RefSeq" id="WP_084660379.1">
    <property type="nucleotide sequence ID" value="NZ_FQUL01000031.1"/>
</dbReference>
<reference evidence="7" key="1">
    <citation type="submission" date="2016-11" db="EMBL/GenBank/DDBJ databases">
        <authorList>
            <person name="Varghese N."/>
            <person name="Submissions S."/>
        </authorList>
    </citation>
    <scope>NUCLEOTIDE SEQUENCE [LARGE SCALE GENOMIC DNA]</scope>
    <source>
        <strain evidence="7">DSM 19514</strain>
    </source>
</reference>
<evidence type="ECO:0000313" key="6">
    <source>
        <dbReference type="EMBL" id="SHE86115.1"/>
    </source>
</evidence>
<keyword evidence="3" id="KW-0175">Coiled coil</keyword>
<dbReference type="InterPro" id="IPR027417">
    <property type="entry name" value="P-loop_NTPase"/>
</dbReference>
<evidence type="ECO:0000259" key="5">
    <source>
        <dbReference type="PROSITE" id="PS50893"/>
    </source>
</evidence>
<evidence type="ECO:0000256" key="2">
    <source>
        <dbReference type="ARBA" id="ARBA00022840"/>
    </source>
</evidence>
<dbReference type="GO" id="GO:0016887">
    <property type="term" value="F:ATP hydrolysis activity"/>
    <property type="evidence" value="ECO:0007669"/>
    <property type="project" value="InterPro"/>
</dbReference>
<evidence type="ECO:0000313" key="7">
    <source>
        <dbReference type="Proteomes" id="UP000184295"/>
    </source>
</evidence>
<feature type="coiled-coil region" evidence="3">
    <location>
        <begin position="512"/>
        <end position="569"/>
    </location>
</feature>
<dbReference type="InterPro" id="IPR003439">
    <property type="entry name" value="ABC_transporter-like_ATP-bd"/>
</dbReference>
<dbReference type="InterPro" id="IPR003593">
    <property type="entry name" value="AAA+_ATPase"/>
</dbReference>
<dbReference type="InterPro" id="IPR051309">
    <property type="entry name" value="ABCF_ATPase"/>
</dbReference>
<protein>
    <submittedName>
        <fullName evidence="6">ATP-binding cassette, subfamily F, uup</fullName>
    </submittedName>
</protein>
<dbReference type="PANTHER" id="PTHR42855:SF1">
    <property type="entry name" value="ABC TRANSPORTER DOMAIN-CONTAINING PROTEIN"/>
    <property type="match status" value="1"/>
</dbReference>
<dbReference type="Pfam" id="PF12848">
    <property type="entry name" value="ABC_tran_Xtn"/>
    <property type="match status" value="1"/>
</dbReference>
<evidence type="ECO:0000256" key="3">
    <source>
        <dbReference type="SAM" id="Coils"/>
    </source>
</evidence>